<evidence type="ECO:0000256" key="1">
    <source>
        <dbReference type="PROSITE-ProRule" id="PRU00325"/>
    </source>
</evidence>
<organism evidence="3">
    <name type="scientific">Glycine soja</name>
    <name type="common">Wild soybean</name>
    <dbReference type="NCBI Taxonomy" id="3848"/>
    <lineage>
        <taxon>Eukaryota</taxon>
        <taxon>Viridiplantae</taxon>
        <taxon>Streptophyta</taxon>
        <taxon>Embryophyta</taxon>
        <taxon>Tracheophyta</taxon>
        <taxon>Spermatophyta</taxon>
        <taxon>Magnoliopsida</taxon>
        <taxon>eudicotyledons</taxon>
        <taxon>Gunneridae</taxon>
        <taxon>Pentapetalae</taxon>
        <taxon>rosids</taxon>
        <taxon>fabids</taxon>
        <taxon>Fabales</taxon>
        <taxon>Fabaceae</taxon>
        <taxon>Papilionoideae</taxon>
        <taxon>50 kb inversion clade</taxon>
        <taxon>NPAAA clade</taxon>
        <taxon>indigoferoid/millettioid clade</taxon>
        <taxon>Phaseoleae</taxon>
        <taxon>Glycine</taxon>
        <taxon>Glycine subgen. Soja</taxon>
    </lineage>
</organism>
<evidence type="ECO:0000259" key="2">
    <source>
        <dbReference type="PROSITE" id="PS50966"/>
    </source>
</evidence>
<dbReference type="Pfam" id="PF04434">
    <property type="entry name" value="SWIM"/>
    <property type="match status" value="1"/>
</dbReference>
<name>A0A0B2Q9H1_GLYSO</name>
<dbReference type="GO" id="GO:0008270">
    <property type="term" value="F:zinc ion binding"/>
    <property type="evidence" value="ECO:0007669"/>
    <property type="project" value="UniProtKB-KW"/>
</dbReference>
<keyword evidence="1" id="KW-0863">Zinc-finger</keyword>
<gene>
    <name evidence="3" type="ORF">glysoja_047324</name>
</gene>
<dbReference type="InterPro" id="IPR007527">
    <property type="entry name" value="Znf_SWIM"/>
</dbReference>
<accession>A0A0B2Q9H1</accession>
<dbReference type="PROSITE" id="PS50966">
    <property type="entry name" value="ZF_SWIM"/>
    <property type="match status" value="1"/>
</dbReference>
<protein>
    <recommendedName>
        <fullName evidence="2">SWIM-type domain-containing protein</fullName>
    </recommendedName>
</protein>
<keyword evidence="1" id="KW-0479">Metal-binding</keyword>
<proteinExistence type="predicted"/>
<feature type="domain" description="SWIM-type" evidence="2">
    <location>
        <begin position="59"/>
        <end position="91"/>
    </location>
</feature>
<dbReference type="Proteomes" id="UP000053555">
    <property type="component" value="Unassembled WGS sequence"/>
</dbReference>
<evidence type="ECO:0000313" key="3">
    <source>
        <dbReference type="EMBL" id="KHN16452.1"/>
    </source>
</evidence>
<dbReference type="EMBL" id="KN660456">
    <property type="protein sequence ID" value="KHN16452.1"/>
    <property type="molecule type" value="Genomic_DNA"/>
</dbReference>
<reference evidence="3" key="1">
    <citation type="submission" date="2014-07" db="EMBL/GenBank/DDBJ databases">
        <title>Identification of a novel salt tolerance gene in wild soybean by whole-genome sequencing.</title>
        <authorList>
            <person name="Lam H.-M."/>
            <person name="Qi X."/>
            <person name="Li M.-W."/>
            <person name="Liu X."/>
            <person name="Xie M."/>
            <person name="Ni M."/>
            <person name="Xu X."/>
        </authorList>
    </citation>
    <scope>NUCLEOTIDE SEQUENCE [LARGE SCALE GENOMIC DNA]</scope>
    <source>
        <tissue evidence="3">Root</tissue>
    </source>
</reference>
<feature type="non-terminal residue" evidence="3">
    <location>
        <position position="1"/>
    </location>
</feature>
<sequence length="123" mass="14464">SRNLPIVALVKSTYLRCNAIILQQKRERSHNNACINQVYMQVLNKETVNLREVQFVGDFMVRLDEWWCNCGKFQKLHMPCSHVVATCKHTRHGSRNYICPVHMLESVSNMYRELLAELHNEAY</sequence>
<keyword evidence="1" id="KW-0862">Zinc</keyword>
<dbReference type="AlphaFoldDB" id="A0A0B2Q9H1"/>
<feature type="non-terminal residue" evidence="3">
    <location>
        <position position="123"/>
    </location>
</feature>